<sequence length="730" mass="83055">MHTIPTRTTRQLAPYRKIGVILIGVAICIGSLLWWLTELYNQKLTHDLDREVASELRAKASSLSLALNNRIRLADGLKAFVDTEVNSHHSISADKFNTYASSFLAQQIGIRNLSIYPNGISEFVYPLEHNEAMIGLDLFNHPDPVIVNNAIRTRDTTAMTILGPMELQGSSELITRQAVLDRGQFWGFVSVVLDIPSIFEEAGLLREDQMIQLAVRSDDQIIIGDSSLFEKATNVEFLNLPEGSWKLVGVPTQQSLNSIHYTIMSMQFICFLSLLLVLYFLYVQYTQKAKLQVLLEERTQNVHHLSYYDSVTGLYNRNFFIEKLTQMIESKPRSSSRLAVLFMDMDHFKMINDSLGHSYGDQLLYDVGQRLLTLRDQGLTIARFGGDEFVIIISNVSSDTRLNEMTSRLFQLFQEPFILNENEHFITVSIGIALYPDHGSDALSLLKNTELAMYHSKSESKNNYSVYHDQIDPQADYRMYIKNSLNRALQRNEFFVHYQPQVEATSGRIVGMEALIRWNHPKKGMIPPSVFIPIAEESGMIIPIGERVLQIACAQSKAWQLSGLPPIRVAVNLSARQFSQKNLAERIKYILSVTELDPKNLELEITENMAMKDDNLSTLHELREMGITISIDDFGTQYSSLSYLKRLPVNKIKIDRSFVNGIAVDQKDEAIIMAMLLIARRLDLTVIAEGVETEEQYAFLRDNDCNSIQGYLFHKPQPPEQIKELLLTHT</sequence>
<dbReference type="PROSITE" id="PS50883">
    <property type="entry name" value="EAL"/>
    <property type="match status" value="1"/>
</dbReference>
<feature type="domain" description="EAL" evidence="3">
    <location>
        <begin position="478"/>
        <end position="730"/>
    </location>
</feature>
<dbReference type="SMART" id="SM00052">
    <property type="entry name" value="EAL"/>
    <property type="match status" value="1"/>
</dbReference>
<evidence type="ECO:0000313" key="5">
    <source>
        <dbReference type="EMBL" id="WEK54036.1"/>
    </source>
</evidence>
<dbReference type="Pfam" id="PF00563">
    <property type="entry name" value="EAL"/>
    <property type="match status" value="1"/>
</dbReference>
<dbReference type="PANTHER" id="PTHR44757:SF2">
    <property type="entry name" value="BIOFILM ARCHITECTURE MAINTENANCE PROTEIN MBAA"/>
    <property type="match status" value="1"/>
</dbReference>
<dbReference type="InterPro" id="IPR035919">
    <property type="entry name" value="EAL_sf"/>
</dbReference>
<feature type="domain" description="GGDEF" evidence="4">
    <location>
        <begin position="336"/>
        <end position="469"/>
    </location>
</feature>
<dbReference type="InterPro" id="IPR001633">
    <property type="entry name" value="EAL_dom"/>
</dbReference>
<dbReference type="AlphaFoldDB" id="A0AA95JBG0"/>
<dbReference type="InterPro" id="IPR000160">
    <property type="entry name" value="GGDEF_dom"/>
</dbReference>
<gene>
    <name evidence="5" type="ORF">P0Y55_15965</name>
</gene>
<dbReference type="Pfam" id="PF03924">
    <property type="entry name" value="CHASE"/>
    <property type="match status" value="1"/>
</dbReference>
<dbReference type="Proteomes" id="UP001178662">
    <property type="component" value="Chromosome"/>
</dbReference>
<dbReference type="Pfam" id="PF00990">
    <property type="entry name" value="GGDEF"/>
    <property type="match status" value="1"/>
</dbReference>
<keyword evidence="1" id="KW-0812">Transmembrane</keyword>
<dbReference type="InterPro" id="IPR029787">
    <property type="entry name" value="Nucleotide_cyclase"/>
</dbReference>
<dbReference type="InterPro" id="IPR043128">
    <property type="entry name" value="Rev_trsase/Diguanyl_cyclase"/>
</dbReference>
<dbReference type="PROSITE" id="PS50839">
    <property type="entry name" value="CHASE"/>
    <property type="match status" value="1"/>
</dbReference>
<feature type="transmembrane region" description="Helical" evidence="1">
    <location>
        <begin position="20"/>
        <end position="37"/>
    </location>
</feature>
<dbReference type="InterPro" id="IPR052155">
    <property type="entry name" value="Biofilm_reg_signaling"/>
</dbReference>
<evidence type="ECO:0000256" key="1">
    <source>
        <dbReference type="SAM" id="Phobius"/>
    </source>
</evidence>
<protein>
    <submittedName>
        <fullName evidence="5">EAL domain-containing protein</fullName>
    </submittedName>
</protein>
<dbReference type="SUPFAM" id="SSF55073">
    <property type="entry name" value="Nucleotide cyclase"/>
    <property type="match status" value="1"/>
</dbReference>
<dbReference type="InterPro" id="IPR006189">
    <property type="entry name" value="CHASE_dom"/>
</dbReference>
<evidence type="ECO:0000259" key="3">
    <source>
        <dbReference type="PROSITE" id="PS50883"/>
    </source>
</evidence>
<dbReference type="FunFam" id="3.20.20.450:FF:000001">
    <property type="entry name" value="Cyclic di-GMP phosphodiesterase yahA"/>
    <property type="match status" value="1"/>
</dbReference>
<feature type="transmembrane region" description="Helical" evidence="1">
    <location>
        <begin position="261"/>
        <end position="282"/>
    </location>
</feature>
<proteinExistence type="predicted"/>
<organism evidence="5 6">
    <name type="scientific">Candidatus Cohnella colombiensis</name>
    <dbReference type="NCBI Taxonomy" id="3121368"/>
    <lineage>
        <taxon>Bacteria</taxon>
        <taxon>Bacillati</taxon>
        <taxon>Bacillota</taxon>
        <taxon>Bacilli</taxon>
        <taxon>Bacillales</taxon>
        <taxon>Paenibacillaceae</taxon>
        <taxon>Cohnella</taxon>
    </lineage>
</organism>
<accession>A0AA95JBG0</accession>
<dbReference type="EMBL" id="CP119317">
    <property type="protein sequence ID" value="WEK54036.1"/>
    <property type="molecule type" value="Genomic_DNA"/>
</dbReference>
<keyword evidence="1" id="KW-0472">Membrane</keyword>
<evidence type="ECO:0000259" key="2">
    <source>
        <dbReference type="PROSITE" id="PS50839"/>
    </source>
</evidence>
<keyword evidence="1" id="KW-1133">Transmembrane helix</keyword>
<dbReference type="GO" id="GO:0003824">
    <property type="term" value="F:catalytic activity"/>
    <property type="evidence" value="ECO:0007669"/>
    <property type="project" value="UniProtKB-ARBA"/>
</dbReference>
<dbReference type="PROSITE" id="PS50887">
    <property type="entry name" value="GGDEF"/>
    <property type="match status" value="1"/>
</dbReference>
<dbReference type="SMART" id="SM01079">
    <property type="entry name" value="CHASE"/>
    <property type="match status" value="1"/>
</dbReference>
<dbReference type="SUPFAM" id="SSF141868">
    <property type="entry name" value="EAL domain-like"/>
    <property type="match status" value="1"/>
</dbReference>
<dbReference type="SMART" id="SM00267">
    <property type="entry name" value="GGDEF"/>
    <property type="match status" value="1"/>
</dbReference>
<dbReference type="PANTHER" id="PTHR44757">
    <property type="entry name" value="DIGUANYLATE CYCLASE DGCP"/>
    <property type="match status" value="1"/>
</dbReference>
<evidence type="ECO:0000313" key="6">
    <source>
        <dbReference type="Proteomes" id="UP001178662"/>
    </source>
</evidence>
<dbReference type="NCBIfam" id="TIGR00254">
    <property type="entry name" value="GGDEF"/>
    <property type="match status" value="1"/>
</dbReference>
<dbReference type="CDD" id="cd01948">
    <property type="entry name" value="EAL"/>
    <property type="match status" value="1"/>
</dbReference>
<name>A0AA95JBG0_9BACL</name>
<keyword evidence="6" id="KW-1185">Reference proteome</keyword>
<reference evidence="5" key="1">
    <citation type="submission" date="2023-03" db="EMBL/GenBank/DDBJ databases">
        <title>Andean soil-derived lignocellulolytic bacterial consortium as a source of novel taxa and putative plastic-active enzymes.</title>
        <authorList>
            <person name="Diaz-Garcia L."/>
            <person name="Chuvochina M."/>
            <person name="Feuerriegel G."/>
            <person name="Bunk B."/>
            <person name="Sproer C."/>
            <person name="Streit W.R."/>
            <person name="Rodriguez L.M."/>
            <person name="Overmann J."/>
            <person name="Jimenez D.J."/>
        </authorList>
    </citation>
    <scope>NUCLEOTIDE SEQUENCE</scope>
    <source>
        <strain evidence="5">MAG 2441</strain>
    </source>
</reference>
<evidence type="ECO:0000259" key="4">
    <source>
        <dbReference type="PROSITE" id="PS50887"/>
    </source>
</evidence>
<feature type="domain" description="CHASE" evidence="2">
    <location>
        <begin position="123"/>
        <end position="204"/>
    </location>
</feature>
<dbReference type="CDD" id="cd01949">
    <property type="entry name" value="GGDEF"/>
    <property type="match status" value="1"/>
</dbReference>
<dbReference type="Gene3D" id="3.30.70.270">
    <property type="match status" value="1"/>
</dbReference>
<dbReference type="Gene3D" id="3.20.20.450">
    <property type="entry name" value="EAL domain"/>
    <property type="match status" value="1"/>
</dbReference>